<dbReference type="EMBL" id="JAVYJV010000001">
    <property type="protein sequence ID" value="KAK4379533.1"/>
    <property type="molecule type" value="Genomic_DNA"/>
</dbReference>
<keyword evidence="17" id="KW-1185">Reference proteome</keyword>
<dbReference type="InterPro" id="IPR001841">
    <property type="entry name" value="Znf_RING"/>
</dbReference>
<evidence type="ECO:0000256" key="6">
    <source>
        <dbReference type="ARBA" id="ARBA00022692"/>
    </source>
</evidence>
<evidence type="ECO:0000256" key="13">
    <source>
        <dbReference type="ARBA" id="ARBA00024209"/>
    </source>
</evidence>
<accession>A0AAE1T1D7</accession>
<comment type="pathway">
    <text evidence="3">Protein modification; protein ubiquitination.</text>
</comment>
<dbReference type="PANTHER" id="PTHR46913:SF1">
    <property type="entry name" value="RING-H2 FINGER PROTEIN ATL16"/>
    <property type="match status" value="1"/>
</dbReference>
<evidence type="ECO:0000256" key="4">
    <source>
        <dbReference type="ARBA" id="ARBA00012483"/>
    </source>
</evidence>
<evidence type="ECO:0000256" key="9">
    <source>
        <dbReference type="ARBA" id="ARBA00022786"/>
    </source>
</evidence>
<keyword evidence="6" id="KW-0812">Transmembrane</keyword>
<name>A0AAE1T1D7_9SOLA</name>
<sequence>MNFQFELFITATTTVFLICGIKFRWFRRSDNLLPPPLTANNNDEGRYCAVCLNDVIGGEKCRKLPKCGHVFHMDCVDAWLECNWTCPLCRRQVTDQLPRRKGEDVISQAEDFIVEKIYNRIMEKVTMVLFGGMFLVHP</sequence>
<evidence type="ECO:0000256" key="1">
    <source>
        <dbReference type="ARBA" id="ARBA00000900"/>
    </source>
</evidence>
<keyword evidence="8 14" id="KW-0863">Zinc-finger</keyword>
<keyword evidence="5" id="KW-0808">Transferase</keyword>
<evidence type="ECO:0000256" key="5">
    <source>
        <dbReference type="ARBA" id="ARBA00022679"/>
    </source>
</evidence>
<feature type="domain" description="RING-type" evidence="15">
    <location>
        <begin position="48"/>
        <end position="90"/>
    </location>
</feature>
<gene>
    <name evidence="16" type="ORF">RND71_001395</name>
</gene>
<dbReference type="PANTHER" id="PTHR46913">
    <property type="entry name" value="RING-H2 FINGER PROTEIN ATL16"/>
    <property type="match status" value="1"/>
</dbReference>
<keyword evidence="11" id="KW-1133">Transmembrane helix</keyword>
<keyword evidence="7" id="KW-0479">Metal-binding</keyword>
<protein>
    <recommendedName>
        <fullName evidence="4">RING-type E3 ubiquitin transferase</fullName>
        <ecNumber evidence="4">2.3.2.27</ecNumber>
    </recommendedName>
</protein>
<evidence type="ECO:0000259" key="15">
    <source>
        <dbReference type="PROSITE" id="PS50089"/>
    </source>
</evidence>
<evidence type="ECO:0000256" key="3">
    <source>
        <dbReference type="ARBA" id="ARBA00004906"/>
    </source>
</evidence>
<dbReference type="Pfam" id="PF13639">
    <property type="entry name" value="zf-RING_2"/>
    <property type="match status" value="1"/>
</dbReference>
<reference evidence="16" key="1">
    <citation type="submission" date="2023-12" db="EMBL/GenBank/DDBJ databases">
        <title>Genome assembly of Anisodus tanguticus.</title>
        <authorList>
            <person name="Wang Y.-J."/>
        </authorList>
    </citation>
    <scope>NUCLEOTIDE SEQUENCE</scope>
    <source>
        <strain evidence="16">KB-2021</strain>
        <tissue evidence="16">Leaf</tissue>
    </source>
</reference>
<dbReference type="SMART" id="SM00184">
    <property type="entry name" value="RING"/>
    <property type="match status" value="1"/>
</dbReference>
<keyword evidence="12" id="KW-0472">Membrane</keyword>
<dbReference type="PROSITE" id="PS50089">
    <property type="entry name" value="ZF_RING_2"/>
    <property type="match status" value="1"/>
</dbReference>
<dbReference type="Proteomes" id="UP001291623">
    <property type="component" value="Unassembled WGS sequence"/>
</dbReference>
<evidence type="ECO:0000256" key="12">
    <source>
        <dbReference type="ARBA" id="ARBA00023136"/>
    </source>
</evidence>
<evidence type="ECO:0000256" key="10">
    <source>
        <dbReference type="ARBA" id="ARBA00022833"/>
    </source>
</evidence>
<evidence type="ECO:0000313" key="17">
    <source>
        <dbReference type="Proteomes" id="UP001291623"/>
    </source>
</evidence>
<organism evidence="16 17">
    <name type="scientific">Anisodus tanguticus</name>
    <dbReference type="NCBI Taxonomy" id="243964"/>
    <lineage>
        <taxon>Eukaryota</taxon>
        <taxon>Viridiplantae</taxon>
        <taxon>Streptophyta</taxon>
        <taxon>Embryophyta</taxon>
        <taxon>Tracheophyta</taxon>
        <taxon>Spermatophyta</taxon>
        <taxon>Magnoliopsida</taxon>
        <taxon>eudicotyledons</taxon>
        <taxon>Gunneridae</taxon>
        <taxon>Pentapetalae</taxon>
        <taxon>asterids</taxon>
        <taxon>lamiids</taxon>
        <taxon>Solanales</taxon>
        <taxon>Solanaceae</taxon>
        <taxon>Solanoideae</taxon>
        <taxon>Hyoscyameae</taxon>
        <taxon>Anisodus</taxon>
    </lineage>
</organism>
<evidence type="ECO:0000256" key="7">
    <source>
        <dbReference type="ARBA" id="ARBA00022723"/>
    </source>
</evidence>
<keyword evidence="9" id="KW-0833">Ubl conjugation pathway</keyword>
<dbReference type="EC" id="2.3.2.27" evidence="4"/>
<proteinExistence type="inferred from homology"/>
<dbReference type="InterPro" id="IPR044600">
    <property type="entry name" value="ATL1/ATL16-like"/>
</dbReference>
<keyword evidence="10" id="KW-0862">Zinc</keyword>
<comment type="caution">
    <text evidence="16">The sequence shown here is derived from an EMBL/GenBank/DDBJ whole genome shotgun (WGS) entry which is preliminary data.</text>
</comment>
<dbReference type="GO" id="GO:0008270">
    <property type="term" value="F:zinc ion binding"/>
    <property type="evidence" value="ECO:0007669"/>
    <property type="project" value="UniProtKB-KW"/>
</dbReference>
<dbReference type="InterPro" id="IPR013083">
    <property type="entry name" value="Znf_RING/FYVE/PHD"/>
</dbReference>
<dbReference type="GO" id="GO:0061630">
    <property type="term" value="F:ubiquitin protein ligase activity"/>
    <property type="evidence" value="ECO:0007669"/>
    <property type="project" value="UniProtKB-EC"/>
</dbReference>
<dbReference type="GO" id="GO:0016567">
    <property type="term" value="P:protein ubiquitination"/>
    <property type="evidence" value="ECO:0007669"/>
    <property type="project" value="InterPro"/>
</dbReference>
<comment type="catalytic activity">
    <reaction evidence="1">
        <text>S-ubiquitinyl-[E2 ubiquitin-conjugating enzyme]-L-cysteine + [acceptor protein]-L-lysine = [E2 ubiquitin-conjugating enzyme]-L-cysteine + N(6)-ubiquitinyl-[acceptor protein]-L-lysine.</text>
        <dbReference type="EC" id="2.3.2.27"/>
    </reaction>
</comment>
<evidence type="ECO:0000256" key="11">
    <source>
        <dbReference type="ARBA" id="ARBA00022989"/>
    </source>
</evidence>
<comment type="similarity">
    <text evidence="13">Belongs to the RING-type zinc finger family. ATL subfamily.</text>
</comment>
<evidence type="ECO:0000256" key="14">
    <source>
        <dbReference type="PROSITE-ProRule" id="PRU00175"/>
    </source>
</evidence>
<dbReference type="GO" id="GO:0016020">
    <property type="term" value="C:membrane"/>
    <property type="evidence" value="ECO:0007669"/>
    <property type="project" value="UniProtKB-SubCell"/>
</dbReference>
<evidence type="ECO:0000256" key="8">
    <source>
        <dbReference type="ARBA" id="ARBA00022771"/>
    </source>
</evidence>
<dbReference type="AlphaFoldDB" id="A0AAE1T1D7"/>
<dbReference type="Gene3D" id="3.30.40.10">
    <property type="entry name" value="Zinc/RING finger domain, C3HC4 (zinc finger)"/>
    <property type="match status" value="1"/>
</dbReference>
<evidence type="ECO:0000313" key="16">
    <source>
        <dbReference type="EMBL" id="KAK4379533.1"/>
    </source>
</evidence>
<comment type="subcellular location">
    <subcellularLocation>
        <location evidence="2">Membrane</location>
        <topology evidence="2">Single-pass membrane protein</topology>
    </subcellularLocation>
</comment>
<evidence type="ECO:0000256" key="2">
    <source>
        <dbReference type="ARBA" id="ARBA00004167"/>
    </source>
</evidence>
<dbReference type="SUPFAM" id="SSF57850">
    <property type="entry name" value="RING/U-box"/>
    <property type="match status" value="1"/>
</dbReference>